<name>A0A3G8M0W5_9HYPH</name>
<dbReference type="GO" id="GO:0043565">
    <property type="term" value="F:sequence-specific DNA binding"/>
    <property type="evidence" value="ECO:0007669"/>
    <property type="project" value="InterPro"/>
</dbReference>
<dbReference type="Proteomes" id="UP000273982">
    <property type="component" value="Chromosome"/>
</dbReference>
<dbReference type="EMBL" id="CP034086">
    <property type="protein sequence ID" value="AZG78104.1"/>
    <property type="molecule type" value="Genomic_DNA"/>
</dbReference>
<dbReference type="KEGG" id="mros:EHO51_00205"/>
<dbReference type="EMBL" id="CP034086">
    <property type="protein sequence ID" value="AZG78094.1"/>
    <property type="molecule type" value="Genomic_DNA"/>
</dbReference>
<dbReference type="EMBL" id="CP034088">
    <property type="protein sequence ID" value="AZG78987.1"/>
    <property type="molecule type" value="Genomic_DNA"/>
</dbReference>
<evidence type="ECO:0000313" key="3">
    <source>
        <dbReference type="EMBL" id="AZG78104.1"/>
    </source>
</evidence>
<dbReference type="InterPro" id="IPR010921">
    <property type="entry name" value="Trp_repressor/repl_initiator"/>
</dbReference>
<dbReference type="Proteomes" id="UP000273982">
    <property type="component" value="Plasmid pGW6_2"/>
</dbReference>
<dbReference type="KEGG" id="mros:EHO51_19420"/>
<accession>A0A3G8M0W5</accession>
<dbReference type="KEGG" id="mros:EHO51_15930"/>
<protein>
    <recommendedName>
        <fullName evidence="6">Transposase</fullName>
    </recommendedName>
</protein>
<proteinExistence type="predicted"/>
<dbReference type="EMBL" id="CP034086">
    <property type="protein sequence ID" value="AZG75297.1"/>
    <property type="molecule type" value="Genomic_DNA"/>
</dbReference>
<dbReference type="GO" id="GO:0004803">
    <property type="term" value="F:transposase activity"/>
    <property type="evidence" value="ECO:0007669"/>
    <property type="project" value="InterPro"/>
</dbReference>
<reference evidence="1 5" key="1">
    <citation type="submission" date="2018-11" db="EMBL/GenBank/DDBJ databases">
        <title>Genome squencing of methanotrophic bacteria isolated from alkaline groundwater in Korea.</title>
        <authorList>
            <person name="Nguyen L.N."/>
        </authorList>
    </citation>
    <scope>NUCLEOTIDE SEQUENCE [LARGE SCALE GENOMIC DNA]</scope>
    <source>
        <strain evidence="1 5">GW6</strain>
        <plasmid evidence="4">pGW6_2</plasmid>
        <plasmid evidence="5">pgw6_2</plasmid>
    </source>
</reference>
<dbReference type="KEGG" id="mros:EHO51_15880"/>
<organism evidence="1 5">
    <name type="scientific">Methylocystis rosea</name>
    <dbReference type="NCBI Taxonomy" id="173366"/>
    <lineage>
        <taxon>Bacteria</taxon>
        <taxon>Pseudomonadati</taxon>
        <taxon>Pseudomonadota</taxon>
        <taxon>Alphaproteobacteria</taxon>
        <taxon>Hyphomicrobiales</taxon>
        <taxon>Methylocystaceae</taxon>
        <taxon>Methylocystis</taxon>
    </lineage>
</organism>
<evidence type="ECO:0008006" key="6">
    <source>
        <dbReference type="Google" id="ProtNLM"/>
    </source>
</evidence>
<dbReference type="GO" id="GO:0006313">
    <property type="term" value="P:DNA transposition"/>
    <property type="evidence" value="ECO:0007669"/>
    <property type="project" value="InterPro"/>
</dbReference>
<dbReference type="PANTHER" id="PTHR37936:SF3">
    <property type="entry name" value="TRANSPOSASE INSC FOR INSERTION ELEMENT IS2A-RELATED"/>
    <property type="match status" value="1"/>
</dbReference>
<geneLocation type="plasmid" evidence="4">
    <name>pGW6_2</name>
</geneLocation>
<dbReference type="Pfam" id="PF01527">
    <property type="entry name" value="HTH_Tnp_1"/>
    <property type="match status" value="1"/>
</dbReference>
<evidence type="ECO:0000313" key="4">
    <source>
        <dbReference type="EMBL" id="AZG78987.1"/>
    </source>
</evidence>
<evidence type="ECO:0000313" key="5">
    <source>
        <dbReference type="Proteomes" id="UP000273982"/>
    </source>
</evidence>
<keyword evidence="4" id="KW-0614">Plasmid</keyword>
<dbReference type="SUPFAM" id="SSF48295">
    <property type="entry name" value="TrpR-like"/>
    <property type="match status" value="1"/>
</dbReference>
<dbReference type="AlphaFoldDB" id="A0A3G8M0W5"/>
<sequence length="119" mass="13059">MGRMTLITGVERRRRWRDEDRVRILAAIEEPGAVVAEVARREDVCTSLVYKWRRAAQRNGSIDACGFSPVVIETPPPQSPPLNDIDANVIEVDIKGARVRIGAGAPSATIAATLKALRR</sequence>
<dbReference type="PANTHER" id="PTHR37936">
    <property type="entry name" value="TRANSPOSASE INSC FOR INSERTION ELEMENT IS2A-RELATED"/>
    <property type="match status" value="1"/>
</dbReference>
<dbReference type="NCBIfam" id="NF047595">
    <property type="entry name" value="IS66_ISRel24_TnpA"/>
    <property type="match status" value="1"/>
</dbReference>
<geneLocation type="plasmid" evidence="5">
    <name>pgw6_2</name>
</geneLocation>
<evidence type="ECO:0000313" key="2">
    <source>
        <dbReference type="EMBL" id="AZG78094.1"/>
    </source>
</evidence>
<dbReference type="InterPro" id="IPR002514">
    <property type="entry name" value="Transposase_8"/>
</dbReference>
<gene>
    <name evidence="1" type="ORF">EHO51_00205</name>
    <name evidence="2" type="ORF">EHO51_15880</name>
    <name evidence="3" type="ORF">EHO51_15930</name>
    <name evidence="4" type="ORF">EHO51_19420</name>
</gene>
<evidence type="ECO:0000313" key="1">
    <source>
        <dbReference type="EMBL" id="AZG75297.1"/>
    </source>
</evidence>